<organism evidence="2 3">
    <name type="scientific">Potamilus streckersoni</name>
    <dbReference type="NCBI Taxonomy" id="2493646"/>
    <lineage>
        <taxon>Eukaryota</taxon>
        <taxon>Metazoa</taxon>
        <taxon>Spiralia</taxon>
        <taxon>Lophotrochozoa</taxon>
        <taxon>Mollusca</taxon>
        <taxon>Bivalvia</taxon>
        <taxon>Autobranchia</taxon>
        <taxon>Heteroconchia</taxon>
        <taxon>Palaeoheterodonta</taxon>
        <taxon>Unionida</taxon>
        <taxon>Unionoidea</taxon>
        <taxon>Unionidae</taxon>
        <taxon>Ambleminae</taxon>
        <taxon>Lampsilini</taxon>
        <taxon>Potamilus</taxon>
    </lineage>
</organism>
<feature type="compositionally biased region" description="Polar residues" evidence="1">
    <location>
        <begin position="88"/>
        <end position="98"/>
    </location>
</feature>
<dbReference type="AlphaFoldDB" id="A0AAE0VWT6"/>
<evidence type="ECO:0000256" key="1">
    <source>
        <dbReference type="SAM" id="MobiDB-lite"/>
    </source>
</evidence>
<gene>
    <name evidence="2" type="ORF">CHS0354_005366</name>
</gene>
<sequence>MGKLMRQLLCADYVTLKFSGGTTNQTYHMNKHHTGKYALPFQSDARRNEIFTKILQIASDIIVRTKAEHDAYHAPVGDSGQSELPPLSQLTKQLCPSQ</sequence>
<proteinExistence type="predicted"/>
<accession>A0AAE0VWT6</accession>
<dbReference type="EMBL" id="JAEAOA010000379">
    <property type="protein sequence ID" value="KAK3593011.1"/>
    <property type="molecule type" value="Genomic_DNA"/>
</dbReference>
<dbReference type="Proteomes" id="UP001195483">
    <property type="component" value="Unassembled WGS sequence"/>
</dbReference>
<keyword evidence="3" id="KW-1185">Reference proteome</keyword>
<protein>
    <submittedName>
        <fullName evidence="2">Uncharacterized protein</fullName>
    </submittedName>
</protein>
<comment type="caution">
    <text evidence="2">The sequence shown here is derived from an EMBL/GenBank/DDBJ whole genome shotgun (WGS) entry which is preliminary data.</text>
</comment>
<name>A0AAE0VWT6_9BIVA</name>
<evidence type="ECO:0000313" key="3">
    <source>
        <dbReference type="Proteomes" id="UP001195483"/>
    </source>
</evidence>
<reference evidence="2" key="3">
    <citation type="submission" date="2023-05" db="EMBL/GenBank/DDBJ databases">
        <authorList>
            <person name="Smith C.H."/>
        </authorList>
    </citation>
    <scope>NUCLEOTIDE SEQUENCE</scope>
    <source>
        <strain evidence="2">CHS0354</strain>
        <tissue evidence="2">Mantle</tissue>
    </source>
</reference>
<evidence type="ECO:0000313" key="2">
    <source>
        <dbReference type="EMBL" id="KAK3593011.1"/>
    </source>
</evidence>
<reference evidence="2" key="1">
    <citation type="journal article" date="2021" name="Genome Biol. Evol.">
        <title>A High-Quality Reference Genome for a Parasitic Bivalve with Doubly Uniparental Inheritance (Bivalvia: Unionida).</title>
        <authorList>
            <person name="Smith C.H."/>
        </authorList>
    </citation>
    <scope>NUCLEOTIDE SEQUENCE</scope>
    <source>
        <strain evidence="2">CHS0354</strain>
    </source>
</reference>
<feature type="region of interest" description="Disordered" evidence="1">
    <location>
        <begin position="73"/>
        <end position="98"/>
    </location>
</feature>
<reference evidence="2" key="2">
    <citation type="journal article" date="2021" name="Genome Biol. Evol.">
        <title>Developing a high-quality reference genome for a parasitic bivalve with doubly uniparental inheritance (Bivalvia: Unionida).</title>
        <authorList>
            <person name="Smith C.H."/>
        </authorList>
    </citation>
    <scope>NUCLEOTIDE SEQUENCE</scope>
    <source>
        <strain evidence="2">CHS0354</strain>
        <tissue evidence="2">Mantle</tissue>
    </source>
</reference>